<feature type="chain" id="PRO_5047267140" evidence="2">
    <location>
        <begin position="26"/>
        <end position="376"/>
    </location>
</feature>
<dbReference type="SUPFAM" id="SSF53850">
    <property type="entry name" value="Periplasmic binding protein-like II"/>
    <property type="match status" value="1"/>
</dbReference>
<dbReference type="RefSeq" id="WP_020514296.1">
    <property type="nucleotide sequence ID" value="NZ_JBIAZU010000010.1"/>
</dbReference>
<dbReference type="Pfam" id="PF13416">
    <property type="entry name" value="SBP_bac_8"/>
    <property type="match status" value="1"/>
</dbReference>
<reference evidence="3 4" key="1">
    <citation type="submission" date="2024-10" db="EMBL/GenBank/DDBJ databases">
        <title>The Natural Products Discovery Center: Release of the First 8490 Sequenced Strains for Exploring Actinobacteria Biosynthetic Diversity.</title>
        <authorList>
            <person name="Kalkreuter E."/>
            <person name="Kautsar S.A."/>
            <person name="Yang D."/>
            <person name="Bader C.D."/>
            <person name="Teijaro C.N."/>
            <person name="Fluegel L."/>
            <person name="Davis C.M."/>
            <person name="Simpson J.R."/>
            <person name="Lauterbach L."/>
            <person name="Steele A.D."/>
            <person name="Gui C."/>
            <person name="Meng S."/>
            <person name="Li G."/>
            <person name="Viehrig K."/>
            <person name="Ye F."/>
            <person name="Su P."/>
            <person name="Kiefer A.F."/>
            <person name="Nichols A."/>
            <person name="Cepeda A.J."/>
            <person name="Yan W."/>
            <person name="Fan B."/>
            <person name="Jiang Y."/>
            <person name="Adhikari A."/>
            <person name="Zheng C.-J."/>
            <person name="Schuster L."/>
            <person name="Cowan T.M."/>
            <person name="Smanski M.J."/>
            <person name="Chevrette M.G."/>
            <person name="De Carvalho L.P.S."/>
            <person name="Shen B."/>
        </authorList>
    </citation>
    <scope>NUCLEOTIDE SEQUENCE [LARGE SCALE GENOMIC DNA]</scope>
    <source>
        <strain evidence="3 4">NPDC000087</strain>
    </source>
</reference>
<dbReference type="PANTHER" id="PTHR30006:SF2">
    <property type="entry name" value="ABC TRANSPORTER SUBSTRATE-BINDING PROTEIN"/>
    <property type="match status" value="1"/>
</dbReference>
<proteinExistence type="predicted"/>
<evidence type="ECO:0000256" key="2">
    <source>
        <dbReference type="SAM" id="SignalP"/>
    </source>
</evidence>
<feature type="signal peptide" evidence="2">
    <location>
        <begin position="1"/>
        <end position="25"/>
    </location>
</feature>
<organism evidence="3 4">
    <name type="scientific">Paractinoplanes globisporus</name>
    <dbReference type="NCBI Taxonomy" id="113565"/>
    <lineage>
        <taxon>Bacteria</taxon>
        <taxon>Bacillati</taxon>
        <taxon>Actinomycetota</taxon>
        <taxon>Actinomycetes</taxon>
        <taxon>Micromonosporales</taxon>
        <taxon>Micromonosporaceae</taxon>
        <taxon>Paractinoplanes</taxon>
    </lineage>
</organism>
<keyword evidence="4" id="KW-1185">Reference proteome</keyword>
<keyword evidence="1 2" id="KW-0732">Signal</keyword>
<dbReference type="PROSITE" id="PS51257">
    <property type="entry name" value="PROKAR_LIPOPROTEIN"/>
    <property type="match status" value="1"/>
</dbReference>
<dbReference type="InterPro" id="IPR006059">
    <property type="entry name" value="SBP"/>
</dbReference>
<sequence>MRALPWKAGALAALTALTLSVAACGDDSTDDTPAASGTGTGCISPSDPLVAAAKAEGKVVMSGPPDQNVRAQLPAAFQKAYGITVDYIGTGGSDNAARLRSERQAGIYSQDVFVGGGETMANTYKASGWLGSLKDALPASVQTADQWRQGETPFIDPDGSIMKISEYVSLPFVINTNLVKTEPKTWKDLADPQYTGKILMIDPRKSGGAVYNVGMFLASPEYGEDFVTKLYHDQKPVFASDSRQGVDDVAKGKYPIGIGFGQADVDTAMSDGLPIKVIVPDLLQITSGFGYLAIADKMPHPNAGKLLASWLACSEGNKVWNDAYGSISTRTDVQPAEDTPKWEVPDHSVKYFDAGTWDFLSKGRNEATTKVKAVIG</sequence>
<evidence type="ECO:0000313" key="4">
    <source>
        <dbReference type="Proteomes" id="UP001602245"/>
    </source>
</evidence>
<protein>
    <submittedName>
        <fullName evidence="3">ABC transporter substrate-binding protein</fullName>
    </submittedName>
</protein>
<evidence type="ECO:0000256" key="1">
    <source>
        <dbReference type="ARBA" id="ARBA00022729"/>
    </source>
</evidence>
<dbReference type="PANTHER" id="PTHR30006">
    <property type="entry name" value="THIAMINE-BINDING PERIPLASMIC PROTEIN-RELATED"/>
    <property type="match status" value="1"/>
</dbReference>
<name>A0ABW6WVW7_9ACTN</name>
<dbReference type="Gene3D" id="3.40.190.10">
    <property type="entry name" value="Periplasmic binding protein-like II"/>
    <property type="match status" value="2"/>
</dbReference>
<dbReference type="EMBL" id="JBIAZU010000010">
    <property type="protein sequence ID" value="MFF5297128.1"/>
    <property type="molecule type" value="Genomic_DNA"/>
</dbReference>
<comment type="caution">
    <text evidence="3">The sequence shown here is derived from an EMBL/GenBank/DDBJ whole genome shotgun (WGS) entry which is preliminary data.</text>
</comment>
<gene>
    <name evidence="3" type="ORF">ACFY35_47495</name>
</gene>
<evidence type="ECO:0000313" key="3">
    <source>
        <dbReference type="EMBL" id="MFF5297128.1"/>
    </source>
</evidence>
<dbReference type="Proteomes" id="UP001602245">
    <property type="component" value="Unassembled WGS sequence"/>
</dbReference>
<accession>A0ABW6WVW7</accession>